<reference evidence="1 2" key="1">
    <citation type="submission" date="2018-05" db="EMBL/GenBank/DDBJ databases">
        <title>Nocardioides silvaticus genome.</title>
        <authorList>
            <person name="Li C."/>
            <person name="Wang G."/>
        </authorList>
    </citation>
    <scope>NUCLEOTIDE SEQUENCE [LARGE SCALE GENOMIC DNA]</scope>
    <source>
        <strain evidence="1 2">CCTCC AB 2018079</strain>
    </source>
</reference>
<gene>
    <name evidence="1" type="ORF">DJ010_19595</name>
</gene>
<proteinExistence type="predicted"/>
<dbReference type="EMBL" id="QGDD01000010">
    <property type="protein sequence ID" value="PWN01362.1"/>
    <property type="molecule type" value="Genomic_DNA"/>
</dbReference>
<dbReference type="Proteomes" id="UP000245507">
    <property type="component" value="Unassembled WGS sequence"/>
</dbReference>
<sequence length="138" mass="14602">MVALLVEGPRVTAVAMQTPHGMTGPFAWDPSPEGGLGELVGRRVTQCALSRICGVCAESLGRPIVFVGTGEEIGRNAFHAPPLHAECADALLRDPGADPAWQIVTTAGFEFVRPGKEDVDKRPTFQPNSLIDAPSVVE</sequence>
<accession>A0A316TG07</accession>
<dbReference type="AlphaFoldDB" id="A0A316TG07"/>
<keyword evidence="2" id="KW-1185">Reference proteome</keyword>
<evidence type="ECO:0000313" key="1">
    <source>
        <dbReference type="EMBL" id="PWN01362.1"/>
    </source>
</evidence>
<name>A0A316TG07_9ACTN</name>
<comment type="caution">
    <text evidence="1">The sequence shown here is derived from an EMBL/GenBank/DDBJ whole genome shotgun (WGS) entry which is preliminary data.</text>
</comment>
<evidence type="ECO:0000313" key="2">
    <source>
        <dbReference type="Proteomes" id="UP000245507"/>
    </source>
</evidence>
<protein>
    <submittedName>
        <fullName evidence="1">Uncharacterized protein</fullName>
    </submittedName>
</protein>
<organism evidence="1 2">
    <name type="scientific">Nocardioides silvaticus</name>
    <dbReference type="NCBI Taxonomy" id="2201891"/>
    <lineage>
        <taxon>Bacteria</taxon>
        <taxon>Bacillati</taxon>
        <taxon>Actinomycetota</taxon>
        <taxon>Actinomycetes</taxon>
        <taxon>Propionibacteriales</taxon>
        <taxon>Nocardioidaceae</taxon>
        <taxon>Nocardioides</taxon>
    </lineage>
</organism>